<evidence type="ECO:0000313" key="2">
    <source>
        <dbReference type="Proteomes" id="UP000199062"/>
    </source>
</evidence>
<keyword evidence="2" id="KW-1185">Reference proteome</keyword>
<proteinExistence type="predicted"/>
<dbReference type="InterPro" id="IPR029063">
    <property type="entry name" value="SAM-dependent_MTases_sf"/>
</dbReference>
<protein>
    <recommendedName>
        <fullName evidence="3">Methyltransferase domain-containing protein</fullName>
    </recommendedName>
</protein>
<evidence type="ECO:0008006" key="3">
    <source>
        <dbReference type="Google" id="ProtNLM"/>
    </source>
</evidence>
<sequence length="235" mass="26549">MADASESEAFEVDEEFAFLGRTFAEYRRMFDLDVDSLQGRDVLDCPGGPGSFTAVAAEIANSVTAVDPEYGPPASNLEPLCRRSVRENVDQLREKRDLFVWHHYGDVETRGRYQRAAAERFLADYANHPERYRTSALPDLPFADDAFDLTLSANLLFLYDDRLDEGFHHDAMAELTRVTDGEVRVFTLASLDRTRSELVDPVVKRLRADGYGVEFREVPYEFQPGATEMLVVHAG</sequence>
<name>A0A1I6KKP5_9EURY</name>
<reference evidence="1 2" key="1">
    <citation type="submission" date="2016-10" db="EMBL/GenBank/DDBJ databases">
        <authorList>
            <person name="de Groot N.N."/>
        </authorList>
    </citation>
    <scope>NUCLEOTIDE SEQUENCE [LARGE SCALE GENOMIC DNA]</scope>
    <source>
        <strain evidence="1 2">CGMCC 1.10457</strain>
    </source>
</reference>
<gene>
    <name evidence="1" type="ORF">SAMN05216559_0974</name>
</gene>
<dbReference type="STRING" id="767519.SAMN05216559_0974"/>
<organism evidence="1 2">
    <name type="scientific">Halomicrobium zhouii</name>
    <dbReference type="NCBI Taxonomy" id="767519"/>
    <lineage>
        <taxon>Archaea</taxon>
        <taxon>Methanobacteriati</taxon>
        <taxon>Methanobacteriota</taxon>
        <taxon>Stenosarchaea group</taxon>
        <taxon>Halobacteria</taxon>
        <taxon>Halobacteriales</taxon>
        <taxon>Haloarculaceae</taxon>
        <taxon>Halomicrobium</taxon>
    </lineage>
</organism>
<dbReference type="OrthoDB" id="175699at2157"/>
<dbReference type="SUPFAM" id="SSF53335">
    <property type="entry name" value="S-adenosyl-L-methionine-dependent methyltransferases"/>
    <property type="match status" value="1"/>
</dbReference>
<dbReference type="AlphaFoldDB" id="A0A1I6KKP5"/>
<dbReference type="RefSeq" id="WP_089814391.1">
    <property type="nucleotide sequence ID" value="NZ_FOZK01000001.1"/>
</dbReference>
<evidence type="ECO:0000313" key="1">
    <source>
        <dbReference type="EMBL" id="SFR91832.1"/>
    </source>
</evidence>
<dbReference type="Proteomes" id="UP000199062">
    <property type="component" value="Unassembled WGS sequence"/>
</dbReference>
<accession>A0A1I6KKP5</accession>
<dbReference type="Gene3D" id="3.40.50.150">
    <property type="entry name" value="Vaccinia Virus protein VP39"/>
    <property type="match status" value="1"/>
</dbReference>
<dbReference type="EMBL" id="FOZK01000001">
    <property type="protein sequence ID" value="SFR91832.1"/>
    <property type="molecule type" value="Genomic_DNA"/>
</dbReference>